<organism evidence="1">
    <name type="scientific">Anopheles triannulatus</name>
    <dbReference type="NCBI Taxonomy" id="58253"/>
    <lineage>
        <taxon>Eukaryota</taxon>
        <taxon>Metazoa</taxon>
        <taxon>Ecdysozoa</taxon>
        <taxon>Arthropoda</taxon>
        <taxon>Hexapoda</taxon>
        <taxon>Insecta</taxon>
        <taxon>Pterygota</taxon>
        <taxon>Neoptera</taxon>
        <taxon>Endopterygota</taxon>
        <taxon>Diptera</taxon>
        <taxon>Nematocera</taxon>
        <taxon>Culicoidea</taxon>
        <taxon>Culicidae</taxon>
        <taxon>Anophelinae</taxon>
        <taxon>Anopheles</taxon>
    </lineage>
</organism>
<dbReference type="AlphaFoldDB" id="A0A2M4B0W3"/>
<evidence type="ECO:0000313" key="1">
    <source>
        <dbReference type="EMBL" id="MBW46655.1"/>
    </source>
</evidence>
<protein>
    <submittedName>
        <fullName evidence="1">Putative secreted protein</fullName>
    </submittedName>
</protein>
<proteinExistence type="predicted"/>
<reference evidence="1" key="1">
    <citation type="submission" date="2018-01" db="EMBL/GenBank/DDBJ databases">
        <title>An insight into the sialome of Amazonian anophelines.</title>
        <authorList>
            <person name="Ribeiro J.M."/>
            <person name="Scarpassa V."/>
            <person name="Calvo E."/>
        </authorList>
    </citation>
    <scope>NUCLEOTIDE SEQUENCE</scope>
    <source>
        <tissue evidence="1">Salivary glands</tissue>
    </source>
</reference>
<dbReference type="EMBL" id="GGFK01013334">
    <property type="protein sequence ID" value="MBW46655.1"/>
    <property type="molecule type" value="Transcribed_RNA"/>
</dbReference>
<name>A0A2M4B0W3_9DIPT</name>
<sequence>MFSFIRSCFFKTVAVVPAEPTSVSTATMAEVLFTAVVMAVFRASPPLLSIASQSAVLLPLPVTTTYGDDGCFFDESRTGSGSTNGCCCFNRGSSSTLKGLLLLNSARNTVGDDSSVFSATVALPVTGSMRSPTPKERVGDVGDMLLPGERLWNGLVDERIGEDGLLVMFRNGLLVLFPRSNGPSVGSISRAPVGTLIFSTTPPFCSEKCVTVTVSVVSEAAGSAAIPLVNGSVGDSTLLLLLLPLLPDPPPLDWTRLLPVPSPKGLPSPVVGEETAAGYLPPDTMEVLLVGDEIRAAGADVVATIVVTVVWPPVAIGVVVPVRFSVNLSPPFAVPIIKVTQDQFTHPAPECISHYIRECGHEGFCTGIGSYIINSKRDMRVQLNVAEQTHNRYA</sequence>
<accession>A0A2M4B0W3</accession>